<dbReference type="PATRIC" id="fig|1360.105.peg.2343"/>
<dbReference type="RefSeq" id="WP_058219452.1">
    <property type="nucleotide sequence ID" value="NZ_LKLN01000030.1"/>
</dbReference>
<dbReference type="PIRSF" id="PIRSF019260">
    <property type="entry name" value="PBSX_XkdE_prd"/>
    <property type="match status" value="1"/>
</dbReference>
<gene>
    <name evidence="2" type="ORF">KF282_1104</name>
</gene>
<sequence>MTSKIISGGKSGGIPKGLKKQAVMADESRVLASVVKSENGDQSFRRDLTLISPPYDIASLRDVVDNSNILNQCIEAYATNVAGFGLDLRYKMDDSNEDDETKAEWDILTELLNELSFERPPKEIIQEVIRQVEECGNGYFEVIRNGVGHVVGIDSIKPEFMTVTKQNLVTNDQGQQIKVRYFNYRDNSGDSNVDSGTWFKTYGDTTPFDKNGSIGNGTATEVIHIKIGDFQSPYGVPRWIGPLIKIIGNRKADELNYRYFVQGRHIPLAIMLENAQLTQASEATLKNYADSIGGEENQHKFILLESEKVSPGEEAAGYGEDKSKPSIRVEHLADVLQKDALFLEYDENVTQAVLGAFRLPPIYVAKTTDYNRNTAETAKELTEEQVFQPLRESYAWRINSLFKEYNLKYVEVYLKAPKIKNMDDVTKFIQVANSAGSVAPNDLRGPLSDVLGKPLENFEGEEYNLPAKQSNAQNGLNSDDLDISKAYGTETGAEIAAGIRQIMRRARDE</sequence>
<dbReference type="Proteomes" id="UP000053058">
    <property type="component" value="Unassembled WGS sequence"/>
</dbReference>
<reference evidence="3" key="1">
    <citation type="submission" date="2015-10" db="EMBL/GenBank/DDBJ databases">
        <title>Draft Genome Sequences of 11 Lactococcus lactis subspecies cremoris strains.</title>
        <authorList>
            <person name="Wels M."/>
            <person name="Backus L."/>
            <person name="Boekhorst J."/>
            <person name="Dijkstra A."/>
            <person name="Beerthuizen M."/>
            <person name="Kelly W."/>
            <person name="Siezen R."/>
            <person name="Bachmann H."/>
            <person name="Van Hijum S."/>
        </authorList>
    </citation>
    <scope>NUCLEOTIDE SEQUENCE [LARGE SCALE GENOMIC DNA]</scope>
    <source>
        <strain evidence="3">KF282</strain>
    </source>
</reference>
<comment type="caution">
    <text evidence="2">The sequence shown here is derived from an EMBL/GenBank/DDBJ whole genome shotgun (WGS) entry which is preliminary data.</text>
</comment>
<organism evidence="2 3">
    <name type="scientific">Lactococcus lactis subsp. lactis</name>
    <name type="common">Streptococcus lactis</name>
    <dbReference type="NCBI Taxonomy" id="1360"/>
    <lineage>
        <taxon>Bacteria</taxon>
        <taxon>Bacillati</taxon>
        <taxon>Bacillota</taxon>
        <taxon>Bacilli</taxon>
        <taxon>Lactobacillales</taxon>
        <taxon>Streptococcaceae</taxon>
        <taxon>Lactococcus</taxon>
    </lineage>
</organism>
<dbReference type="InterPro" id="IPR006944">
    <property type="entry name" value="Phage/GTA_portal"/>
</dbReference>
<dbReference type="InterPro" id="IPR006430">
    <property type="entry name" value="Phage_portal_PBSX"/>
</dbReference>
<dbReference type="EMBL" id="LKLN01000030">
    <property type="protein sequence ID" value="KSU06513.1"/>
    <property type="molecule type" value="Genomic_DNA"/>
</dbReference>
<dbReference type="InterPro" id="IPR016753">
    <property type="entry name" value="PBSX_Firmicutes"/>
</dbReference>
<evidence type="ECO:0000313" key="3">
    <source>
        <dbReference type="Proteomes" id="UP000053058"/>
    </source>
</evidence>
<dbReference type="AlphaFoldDB" id="A0A0V8D075"/>
<evidence type="ECO:0000256" key="1">
    <source>
        <dbReference type="ARBA" id="ARBA00006799"/>
    </source>
</evidence>
<dbReference type="Pfam" id="PF04860">
    <property type="entry name" value="Phage_portal"/>
    <property type="match status" value="1"/>
</dbReference>
<protein>
    <submittedName>
        <fullName evidence="2">Phage portal (Connector) protein</fullName>
    </submittedName>
</protein>
<comment type="similarity">
    <text evidence="1">Belongs to the phage portal family. PBSX subfamily.</text>
</comment>
<proteinExistence type="inferred from homology"/>
<dbReference type="NCBIfam" id="TIGR01540">
    <property type="entry name" value="portal_PBSX"/>
    <property type="match status" value="1"/>
</dbReference>
<accession>A0A0V8D075</accession>
<name>A0A0V8D075_LACLL</name>
<evidence type="ECO:0000313" key="2">
    <source>
        <dbReference type="EMBL" id="KSU06513.1"/>
    </source>
</evidence>